<name>A0AAV5V2S4_9BILA</name>
<dbReference type="EMBL" id="BTSY01000002">
    <property type="protein sequence ID" value="GMT12698.1"/>
    <property type="molecule type" value="Genomic_DNA"/>
</dbReference>
<sequence length="318" mass="35114">LNRMDPETSKLANLLELNPAGTGSLLRRTASREARQVKQTLEAMADIVDAVNHEDSRALSDSLERAFDGMAANSIAMTANPDSAATFYLAAMVASYVDKMEGMMSFLSADNTLSSAVSIDPDSSVRDVKPRVRGGRVIKQEAADYNDDVMHRQRDVDNSIIEPRDGREEEIEYKPEVTRREIKRSMARIESEELAPKKVFRSIACHELACDFTAKDKELMAAHLESFHADGVLAHMENDGAFNFKGDNAVCPYCSAHLADVGGGLSTLKQHFDQCESRANQVKAIVMCHDHLVNFASTFDFYAHAKEENCRGGVFSAE</sequence>
<feature type="non-terminal residue" evidence="1">
    <location>
        <position position="1"/>
    </location>
</feature>
<comment type="caution">
    <text evidence="1">The sequence shown here is derived from an EMBL/GenBank/DDBJ whole genome shotgun (WGS) entry which is preliminary data.</text>
</comment>
<gene>
    <name evidence="1" type="ORF">PFISCL1PPCAC_3995</name>
</gene>
<dbReference type="Proteomes" id="UP001432322">
    <property type="component" value="Unassembled WGS sequence"/>
</dbReference>
<protein>
    <submittedName>
        <fullName evidence="1">Uncharacterized protein</fullName>
    </submittedName>
</protein>
<keyword evidence="2" id="KW-1185">Reference proteome</keyword>
<evidence type="ECO:0000313" key="2">
    <source>
        <dbReference type="Proteomes" id="UP001432322"/>
    </source>
</evidence>
<evidence type="ECO:0000313" key="1">
    <source>
        <dbReference type="EMBL" id="GMT12698.1"/>
    </source>
</evidence>
<organism evidence="1 2">
    <name type="scientific">Pristionchus fissidentatus</name>
    <dbReference type="NCBI Taxonomy" id="1538716"/>
    <lineage>
        <taxon>Eukaryota</taxon>
        <taxon>Metazoa</taxon>
        <taxon>Ecdysozoa</taxon>
        <taxon>Nematoda</taxon>
        <taxon>Chromadorea</taxon>
        <taxon>Rhabditida</taxon>
        <taxon>Rhabditina</taxon>
        <taxon>Diplogasteromorpha</taxon>
        <taxon>Diplogasteroidea</taxon>
        <taxon>Neodiplogasteridae</taxon>
        <taxon>Pristionchus</taxon>
    </lineage>
</organism>
<accession>A0AAV5V2S4</accession>
<proteinExistence type="predicted"/>
<dbReference type="AlphaFoldDB" id="A0AAV5V2S4"/>
<reference evidence="1" key="1">
    <citation type="submission" date="2023-10" db="EMBL/GenBank/DDBJ databases">
        <title>Genome assembly of Pristionchus species.</title>
        <authorList>
            <person name="Yoshida K."/>
            <person name="Sommer R.J."/>
        </authorList>
    </citation>
    <scope>NUCLEOTIDE SEQUENCE</scope>
    <source>
        <strain evidence="1">RS5133</strain>
    </source>
</reference>